<dbReference type="Pfam" id="PF13718">
    <property type="entry name" value="GNAT_acetyltr_2"/>
    <property type="match status" value="1"/>
</dbReference>
<evidence type="ECO:0000259" key="2">
    <source>
        <dbReference type="Pfam" id="PF13725"/>
    </source>
</evidence>
<dbReference type="GO" id="GO:1904812">
    <property type="term" value="P:rRNA acetylation involved in maturation of SSU-rRNA"/>
    <property type="evidence" value="ECO:0007669"/>
    <property type="project" value="TreeGrafter"/>
</dbReference>
<dbReference type="GO" id="GO:0030686">
    <property type="term" value="C:90S preribosome"/>
    <property type="evidence" value="ECO:0007669"/>
    <property type="project" value="TreeGrafter"/>
</dbReference>
<dbReference type="Pfam" id="PF13725">
    <property type="entry name" value="tRNA_bind_2"/>
    <property type="match status" value="1"/>
</dbReference>
<dbReference type="PANTHER" id="PTHR10925">
    <property type="entry name" value="N-ACETYLTRANSFERASE 10"/>
    <property type="match status" value="1"/>
</dbReference>
<sequence>PPSHYKNQPNDLMLLSDNPCHRLFVLLGPLENNGRIPMPLAVLQVSLEGLMNVNEVAKKLHLNQREDGNMVPWLLSQQYLNPEFSKYATARVVRIAVNPYFNSQGYGTRTLFCLKQFYENKYLNVISKRVDRDMAGYEPGKLAPLLIFLNQIQPEKINYLSVGFGLTEQLYQFWSRNFYLPVYLKHSLTQETCEHSCVMVHQLNNQFPILQELVEFRQEFQLRYFKLLDQQFKELPINLGLKVLTLQSQLKQEVQFTQNMVKRVQQYVKRILDFQAISDLAKEIGAWFFLSQNYEKLNVVQQKAVIGVAVQRKTFLEVSKELGVDLDQCQAIFAKAIGVFVKELEKVE</sequence>
<gene>
    <name evidence="3" type="ORF">TPC1_17864</name>
</gene>
<dbReference type="PANTHER" id="PTHR10925:SF5">
    <property type="entry name" value="RNA CYTIDINE ACETYLTRANSFERASE"/>
    <property type="match status" value="1"/>
</dbReference>
<keyword evidence="3" id="KW-0808">Transferase</keyword>
<evidence type="ECO:0000259" key="1">
    <source>
        <dbReference type="Pfam" id="PF13718"/>
    </source>
</evidence>
<feature type="domain" description="N-acetyltransferase" evidence="1">
    <location>
        <begin position="3"/>
        <end position="204"/>
    </location>
</feature>
<dbReference type="InterPro" id="IPR000182">
    <property type="entry name" value="GNAT_dom"/>
</dbReference>
<feature type="domain" description="Possible tRNA binding" evidence="2">
    <location>
        <begin position="213"/>
        <end position="347"/>
    </location>
</feature>
<name>A0A146K539_9EUKA</name>
<dbReference type="AlphaFoldDB" id="A0A146K539"/>
<reference evidence="3" key="1">
    <citation type="submission" date="2015-07" db="EMBL/GenBank/DDBJ databases">
        <title>Adaptation to a free-living lifestyle via gene acquisitions in the diplomonad Trepomonas sp. PC1.</title>
        <authorList>
            <person name="Xu F."/>
            <person name="Jerlstrom-Hultqvist J."/>
            <person name="Kolisko M."/>
            <person name="Simpson A.G.B."/>
            <person name="Roger A.J."/>
            <person name="Svard S.G."/>
            <person name="Andersson J.O."/>
        </authorList>
    </citation>
    <scope>NUCLEOTIDE SEQUENCE</scope>
    <source>
        <strain evidence="3">PC1</strain>
    </source>
</reference>
<dbReference type="Gene3D" id="3.40.630.30">
    <property type="match status" value="1"/>
</dbReference>
<dbReference type="InterPro" id="IPR032672">
    <property type="entry name" value="TmcA/NAT10/Kre33"/>
</dbReference>
<organism evidence="3">
    <name type="scientific">Trepomonas sp. PC1</name>
    <dbReference type="NCBI Taxonomy" id="1076344"/>
    <lineage>
        <taxon>Eukaryota</taxon>
        <taxon>Metamonada</taxon>
        <taxon>Diplomonadida</taxon>
        <taxon>Hexamitidae</taxon>
        <taxon>Hexamitinae</taxon>
        <taxon>Trepomonas</taxon>
    </lineage>
</organism>
<protein>
    <submittedName>
        <fullName evidence="3">N-acetyltransferase-like protein</fullName>
    </submittedName>
</protein>
<proteinExistence type="predicted"/>
<dbReference type="GO" id="GO:0000049">
    <property type="term" value="F:tRNA binding"/>
    <property type="evidence" value="ECO:0007669"/>
    <property type="project" value="TreeGrafter"/>
</dbReference>
<evidence type="ECO:0000313" key="3">
    <source>
        <dbReference type="EMBL" id="JAP90746.1"/>
    </source>
</evidence>
<accession>A0A146K539</accession>
<dbReference type="InterPro" id="IPR027992">
    <property type="entry name" value="tRNA_bind_dom"/>
</dbReference>
<dbReference type="GO" id="GO:0005730">
    <property type="term" value="C:nucleolus"/>
    <property type="evidence" value="ECO:0007669"/>
    <property type="project" value="TreeGrafter"/>
</dbReference>
<feature type="non-terminal residue" evidence="3">
    <location>
        <position position="1"/>
    </location>
</feature>
<dbReference type="EMBL" id="GDID01005860">
    <property type="protein sequence ID" value="JAP90746.1"/>
    <property type="molecule type" value="Transcribed_RNA"/>
</dbReference>
<dbReference type="GO" id="GO:1990883">
    <property type="term" value="F:18S rRNA cytidine N-acetyltransferase activity"/>
    <property type="evidence" value="ECO:0007669"/>
    <property type="project" value="TreeGrafter"/>
</dbReference>